<dbReference type="Proteomes" id="UP000218831">
    <property type="component" value="Unassembled WGS sequence"/>
</dbReference>
<name>A0A2A2G9M4_9BACT</name>
<dbReference type="RefSeq" id="WP_095606546.1">
    <property type="nucleotide sequence ID" value="NZ_NSKE01000006.1"/>
</dbReference>
<feature type="signal peptide" evidence="2">
    <location>
        <begin position="1"/>
        <end position="21"/>
    </location>
</feature>
<dbReference type="InterPro" id="IPR013783">
    <property type="entry name" value="Ig-like_fold"/>
</dbReference>
<dbReference type="InterPro" id="IPR008969">
    <property type="entry name" value="CarboxyPept-like_regulatory"/>
</dbReference>
<reference evidence="3 4" key="1">
    <citation type="submission" date="2017-08" db="EMBL/GenBank/DDBJ databases">
        <title>Aliifodinibius alkalisoli sp. nov., isolated from saline alkaline soil.</title>
        <authorList>
            <person name="Liu D."/>
            <person name="Zhang G."/>
        </authorList>
    </citation>
    <scope>NUCLEOTIDE SEQUENCE [LARGE SCALE GENOMIC DNA]</scope>
    <source>
        <strain evidence="3 4">WN023</strain>
    </source>
</reference>
<evidence type="ECO:0000256" key="1">
    <source>
        <dbReference type="SAM" id="MobiDB-lite"/>
    </source>
</evidence>
<keyword evidence="2" id="KW-0732">Signal</keyword>
<dbReference type="SUPFAM" id="SSF49373">
    <property type="entry name" value="Invasin/intimin cell-adhesion fragments"/>
    <property type="match status" value="1"/>
</dbReference>
<proteinExistence type="predicted"/>
<dbReference type="OrthoDB" id="9764700at2"/>
<dbReference type="Gene3D" id="2.60.40.10">
    <property type="entry name" value="Immunoglobulins"/>
    <property type="match status" value="3"/>
</dbReference>
<evidence type="ECO:0000313" key="3">
    <source>
        <dbReference type="EMBL" id="PAU93870.1"/>
    </source>
</evidence>
<dbReference type="Pfam" id="PF13620">
    <property type="entry name" value="CarboxypepD_reg"/>
    <property type="match status" value="1"/>
</dbReference>
<dbReference type="SUPFAM" id="SSF49464">
    <property type="entry name" value="Carboxypeptidase regulatory domain-like"/>
    <property type="match status" value="1"/>
</dbReference>
<accession>A0A2A2G9M4</accession>
<gene>
    <name evidence="3" type="ORF">CK503_09360</name>
</gene>
<comment type="caution">
    <text evidence="3">The sequence shown here is derived from an EMBL/GenBank/DDBJ whole genome shotgun (WGS) entry which is preliminary data.</text>
</comment>
<evidence type="ECO:0000256" key="2">
    <source>
        <dbReference type="SAM" id="SignalP"/>
    </source>
</evidence>
<dbReference type="AlphaFoldDB" id="A0A2A2G9M4"/>
<dbReference type="PROSITE" id="PS51257">
    <property type="entry name" value="PROKAR_LIPOPROTEIN"/>
    <property type="match status" value="1"/>
</dbReference>
<organism evidence="3 4">
    <name type="scientific">Fodinibius salipaludis</name>
    <dbReference type="NCBI Taxonomy" id="2032627"/>
    <lineage>
        <taxon>Bacteria</taxon>
        <taxon>Pseudomonadati</taxon>
        <taxon>Balneolota</taxon>
        <taxon>Balneolia</taxon>
        <taxon>Balneolales</taxon>
        <taxon>Balneolaceae</taxon>
        <taxon>Fodinibius</taxon>
    </lineage>
</organism>
<sequence>MKNRLFLLFPIAILLILQACGTDDSVIIAGQVIESGSGNPINTAVVEVVQPENIQQTATTDSSGNFSFDVDPGSETQNVTLETSKQGYETQTTDFKLAPDTDVDDLVIELSSPNNDGSGEGNEDEGVGGESGGAYKIELTNLSNSSIRIAETGGVTNASFTFIVRDSAGRAISSQNAIDVEFSIVENPNGVDATITPETVKTNANGTVTSNISSGKIAGVVKLQAIATRTDIDMTIRSKPVAVAIHGGFPYKERFSISAEKLNFEGFSKDGIRNPITVIVGDEFSNPVKPGTAVWFESTAGVIQGSEPQHTDEDGFVTVDLISGGDRNLLNDHPTLGYGYAQVTAHTYNENDEKITENIDILFSGPPSYANIDLSPEPFTIDPDGSENFTVTATDINGNPLPAGTTITVETAEGLESSPAEFEVPNVLHSGPGATSFELSVADTDDESSNVQDTKITIKIETPEGDIASRSFSGTRAKIR</sequence>
<protein>
    <recommendedName>
        <fullName evidence="5">Big-1 domain-containing protein</fullName>
    </recommendedName>
</protein>
<dbReference type="EMBL" id="NSKE01000006">
    <property type="protein sequence ID" value="PAU93870.1"/>
    <property type="molecule type" value="Genomic_DNA"/>
</dbReference>
<keyword evidence="4" id="KW-1185">Reference proteome</keyword>
<evidence type="ECO:0000313" key="4">
    <source>
        <dbReference type="Proteomes" id="UP000218831"/>
    </source>
</evidence>
<feature type="chain" id="PRO_5012290822" description="Big-1 domain-containing protein" evidence="2">
    <location>
        <begin position="22"/>
        <end position="480"/>
    </location>
</feature>
<dbReference type="InterPro" id="IPR008964">
    <property type="entry name" value="Invasin/intimin_cell_adhesion"/>
</dbReference>
<evidence type="ECO:0008006" key="5">
    <source>
        <dbReference type="Google" id="ProtNLM"/>
    </source>
</evidence>
<dbReference type="Gene3D" id="2.60.40.1120">
    <property type="entry name" value="Carboxypeptidase-like, regulatory domain"/>
    <property type="match status" value="1"/>
</dbReference>
<feature type="region of interest" description="Disordered" evidence="1">
    <location>
        <begin position="109"/>
        <end position="133"/>
    </location>
</feature>